<sequence>MPNVLITGANRGLGLEFSKQYAEDGWRVFACCRNPDTAKELLELTAKHSSLISIHTLDVGNFNQIDELAQSFSQPIDILLNNAGIYPASPNGKLANSDYDKWLEAFRINSLAPFKMAQAFAGQIEKGQIKKIINLTSKMGSLDDNTSGGSYIYRSSKTALNMIIKSLSFELAPHGISTIVLHPGWVQTDMGGPNGLINAQQSVSGMRKVIEKLTLADSGKFFAYDGKVVPW</sequence>
<dbReference type="KEGG" id="mpau:ZMTM_15540"/>
<dbReference type="Proteomes" id="UP000826722">
    <property type="component" value="Chromosome"/>
</dbReference>
<accession>A0A8D5G0U7</accession>
<dbReference type="InterPro" id="IPR052184">
    <property type="entry name" value="SDR_enzymes"/>
</dbReference>
<dbReference type="AlphaFoldDB" id="A0A8D5G0U7"/>
<dbReference type="SUPFAM" id="SSF51735">
    <property type="entry name" value="NAD(P)-binding Rossmann-fold domains"/>
    <property type="match status" value="1"/>
</dbReference>
<dbReference type="EMBL" id="AP024110">
    <property type="protein sequence ID" value="BCM25295.1"/>
    <property type="molecule type" value="Genomic_DNA"/>
</dbReference>
<dbReference type="InterPro" id="IPR036291">
    <property type="entry name" value="NAD(P)-bd_dom_sf"/>
</dbReference>
<dbReference type="Gene3D" id="3.40.50.720">
    <property type="entry name" value="NAD(P)-binding Rossmann-like Domain"/>
    <property type="match status" value="1"/>
</dbReference>
<dbReference type="PRINTS" id="PR00080">
    <property type="entry name" value="SDRFAMILY"/>
</dbReference>
<dbReference type="RefSeq" id="WP_221763400.1">
    <property type="nucleotide sequence ID" value="NZ_AP024110.1"/>
</dbReference>
<proteinExistence type="inferred from homology"/>
<evidence type="ECO:0000256" key="1">
    <source>
        <dbReference type="RuleBase" id="RU000363"/>
    </source>
</evidence>
<protein>
    <submittedName>
        <fullName evidence="2">Oxidoreductase</fullName>
    </submittedName>
</protein>
<name>A0A8D5G0U7_9PROT</name>
<dbReference type="GO" id="GO:0016616">
    <property type="term" value="F:oxidoreductase activity, acting on the CH-OH group of donors, NAD or NADP as acceptor"/>
    <property type="evidence" value="ECO:0007669"/>
    <property type="project" value="TreeGrafter"/>
</dbReference>
<gene>
    <name evidence="2" type="ORF">ZMTM_15540</name>
</gene>
<dbReference type="PANTHER" id="PTHR45458:SF1">
    <property type="entry name" value="SHORT CHAIN DEHYDROGENASE"/>
    <property type="match status" value="1"/>
</dbReference>
<dbReference type="PANTHER" id="PTHR45458">
    <property type="entry name" value="SHORT-CHAIN DEHYDROGENASE/REDUCTASE SDR"/>
    <property type="match status" value="1"/>
</dbReference>
<dbReference type="Pfam" id="PF00106">
    <property type="entry name" value="adh_short"/>
    <property type="match status" value="1"/>
</dbReference>
<dbReference type="PRINTS" id="PR00081">
    <property type="entry name" value="GDHRDH"/>
</dbReference>
<dbReference type="CDD" id="cd05325">
    <property type="entry name" value="carb_red_sniffer_like_SDR_c"/>
    <property type="match status" value="1"/>
</dbReference>
<dbReference type="InterPro" id="IPR002347">
    <property type="entry name" value="SDR_fam"/>
</dbReference>
<evidence type="ECO:0000313" key="3">
    <source>
        <dbReference type="Proteomes" id="UP000826722"/>
    </source>
</evidence>
<keyword evidence="3" id="KW-1185">Reference proteome</keyword>
<reference evidence="2" key="1">
    <citation type="journal article" date="2021" name="Arch. Microbiol.">
        <title>Methyloradius palustris gen. nov., sp. nov., a methanol-oxidizing bacterium isolated from snow.</title>
        <authorList>
            <person name="Miyadera T."/>
            <person name="Kojima H."/>
            <person name="Fukui M."/>
        </authorList>
    </citation>
    <scope>NUCLEOTIDE SEQUENCE</scope>
    <source>
        <strain evidence="2">Zm11</strain>
    </source>
</reference>
<organism evidence="2 3">
    <name type="scientific">Methyloradius palustris</name>
    <dbReference type="NCBI Taxonomy" id="2778876"/>
    <lineage>
        <taxon>Bacteria</taxon>
        <taxon>Pseudomonadati</taxon>
        <taxon>Pseudomonadota</taxon>
        <taxon>Betaproteobacteria</taxon>
        <taxon>Nitrosomonadales</taxon>
        <taxon>Methylophilaceae</taxon>
        <taxon>Methyloradius</taxon>
    </lineage>
</organism>
<evidence type="ECO:0000313" key="2">
    <source>
        <dbReference type="EMBL" id="BCM25295.1"/>
    </source>
</evidence>
<comment type="similarity">
    <text evidence="1">Belongs to the short-chain dehydrogenases/reductases (SDR) family.</text>
</comment>